<organism evidence="2 3">
    <name type="scientific">Nocardioides aquiterrae</name>
    <dbReference type="NCBI Taxonomy" id="203799"/>
    <lineage>
        <taxon>Bacteria</taxon>
        <taxon>Bacillati</taxon>
        <taxon>Actinomycetota</taxon>
        <taxon>Actinomycetes</taxon>
        <taxon>Propionibacteriales</taxon>
        <taxon>Nocardioidaceae</taxon>
        <taxon>Nocardioides</taxon>
    </lineage>
</organism>
<keyword evidence="3" id="KW-1185">Reference proteome</keyword>
<accession>A0ABP4EYJ9</accession>
<name>A0ABP4EYJ9_9ACTN</name>
<protein>
    <submittedName>
        <fullName evidence="2">Uncharacterized protein</fullName>
    </submittedName>
</protein>
<dbReference type="Proteomes" id="UP001499979">
    <property type="component" value="Unassembled WGS sequence"/>
</dbReference>
<dbReference type="EMBL" id="BAAAJE010000006">
    <property type="protein sequence ID" value="GAA1137195.1"/>
    <property type="molecule type" value="Genomic_DNA"/>
</dbReference>
<evidence type="ECO:0000313" key="3">
    <source>
        <dbReference type="Proteomes" id="UP001499979"/>
    </source>
</evidence>
<reference evidence="3" key="1">
    <citation type="journal article" date="2019" name="Int. J. Syst. Evol. Microbiol.">
        <title>The Global Catalogue of Microorganisms (GCM) 10K type strain sequencing project: providing services to taxonomists for standard genome sequencing and annotation.</title>
        <authorList>
            <consortium name="The Broad Institute Genomics Platform"/>
            <consortium name="The Broad Institute Genome Sequencing Center for Infectious Disease"/>
            <person name="Wu L."/>
            <person name="Ma J."/>
        </authorList>
    </citation>
    <scope>NUCLEOTIDE SEQUENCE [LARGE SCALE GENOMIC DNA]</scope>
    <source>
        <strain evidence="3">JCM 11813</strain>
    </source>
</reference>
<evidence type="ECO:0000256" key="1">
    <source>
        <dbReference type="SAM" id="MobiDB-lite"/>
    </source>
</evidence>
<gene>
    <name evidence="2" type="ORF">GCM10009606_16480</name>
</gene>
<feature type="region of interest" description="Disordered" evidence="1">
    <location>
        <begin position="1"/>
        <end position="73"/>
    </location>
</feature>
<comment type="caution">
    <text evidence="2">The sequence shown here is derived from an EMBL/GenBank/DDBJ whole genome shotgun (WGS) entry which is preliminary data.</text>
</comment>
<dbReference type="RefSeq" id="WP_343907014.1">
    <property type="nucleotide sequence ID" value="NZ_BAAAJE010000006.1"/>
</dbReference>
<feature type="compositionally biased region" description="Basic and acidic residues" evidence="1">
    <location>
        <begin position="1"/>
        <end position="54"/>
    </location>
</feature>
<sequence length="73" mass="8353">MSESREDQAGEGRADEAEVEREREERLAPENRPDDAEVDNTDRDFDETKGKFTDTEGYEQAEERFPPMGEQGA</sequence>
<proteinExistence type="predicted"/>
<evidence type="ECO:0000313" key="2">
    <source>
        <dbReference type="EMBL" id="GAA1137195.1"/>
    </source>
</evidence>